<accession>A0A6M3L0C8</accession>
<evidence type="ECO:0000313" key="1">
    <source>
        <dbReference type="EMBL" id="QJA87946.1"/>
    </source>
</evidence>
<protein>
    <submittedName>
        <fullName evidence="1">Uncharacterized protein</fullName>
    </submittedName>
</protein>
<dbReference type="AlphaFoldDB" id="A0A6M3L0C8"/>
<reference evidence="1" key="1">
    <citation type="submission" date="2020-03" db="EMBL/GenBank/DDBJ databases">
        <title>The deep terrestrial virosphere.</title>
        <authorList>
            <person name="Holmfeldt K."/>
            <person name="Nilsson E."/>
            <person name="Simone D."/>
            <person name="Lopez-Fernandez M."/>
            <person name="Wu X."/>
            <person name="de Brujin I."/>
            <person name="Lundin D."/>
            <person name="Andersson A."/>
            <person name="Bertilsson S."/>
            <person name="Dopson M."/>
        </authorList>
    </citation>
    <scope>NUCLEOTIDE SEQUENCE</scope>
    <source>
        <strain evidence="1">MM415B02862</strain>
    </source>
</reference>
<proteinExistence type="predicted"/>
<sequence>MKHILTIKPAIGADDRHVIENALKKMGFRVIGGGMCTDRSSCDISFDGPDDEEPCTPTF</sequence>
<organism evidence="1">
    <name type="scientific">viral metagenome</name>
    <dbReference type="NCBI Taxonomy" id="1070528"/>
    <lineage>
        <taxon>unclassified sequences</taxon>
        <taxon>metagenomes</taxon>
        <taxon>organismal metagenomes</taxon>
    </lineage>
</organism>
<name>A0A6M3L0C8_9ZZZZ</name>
<dbReference type="EMBL" id="MT142743">
    <property type="protein sequence ID" value="QJA87946.1"/>
    <property type="molecule type" value="Genomic_DNA"/>
</dbReference>
<gene>
    <name evidence="1" type="ORF">MM415B02862_0003</name>
</gene>